<dbReference type="GO" id="GO:0016491">
    <property type="term" value="F:oxidoreductase activity"/>
    <property type="evidence" value="ECO:0007669"/>
    <property type="project" value="UniProtKB-KW"/>
</dbReference>
<dbReference type="InterPro" id="IPR051687">
    <property type="entry name" value="Peroxisomal_Beta-Oxidation"/>
</dbReference>
<evidence type="ECO:0000256" key="1">
    <source>
        <dbReference type="ARBA" id="ARBA00006484"/>
    </source>
</evidence>
<dbReference type="Pfam" id="PF00106">
    <property type="entry name" value="adh_short"/>
    <property type="match status" value="1"/>
</dbReference>
<keyword evidence="6" id="KW-1185">Reference proteome</keyword>
<evidence type="ECO:0000256" key="3">
    <source>
        <dbReference type="RuleBase" id="RU000363"/>
    </source>
</evidence>
<evidence type="ECO:0000256" key="2">
    <source>
        <dbReference type="ARBA" id="ARBA00023002"/>
    </source>
</evidence>
<dbReference type="InterPro" id="IPR002347">
    <property type="entry name" value="SDR_fam"/>
</dbReference>
<name>A0A9W6KZ45_9PSEU</name>
<dbReference type="Gene3D" id="3.40.50.720">
    <property type="entry name" value="NAD(P)-binding Rossmann-like Domain"/>
    <property type="match status" value="1"/>
</dbReference>
<keyword evidence="2" id="KW-0560">Oxidoreductase</keyword>
<dbReference type="PANTHER" id="PTHR45024:SF2">
    <property type="entry name" value="SCP2 DOMAIN-CONTAINING PROTEIN"/>
    <property type="match status" value="1"/>
</dbReference>
<dbReference type="PROSITE" id="PS00061">
    <property type="entry name" value="ADH_SHORT"/>
    <property type="match status" value="1"/>
</dbReference>
<dbReference type="Proteomes" id="UP001143463">
    <property type="component" value="Unassembled WGS sequence"/>
</dbReference>
<dbReference type="EMBL" id="BSFQ01000003">
    <property type="protein sequence ID" value="GLL09780.1"/>
    <property type="molecule type" value="Genomic_DNA"/>
</dbReference>
<dbReference type="InterPro" id="IPR057326">
    <property type="entry name" value="KR_dom"/>
</dbReference>
<protein>
    <submittedName>
        <fullName evidence="5">3-oxoacyl-ACP reductase</fullName>
    </submittedName>
</protein>
<dbReference type="InterPro" id="IPR020904">
    <property type="entry name" value="Sc_DH/Rdtase_CS"/>
</dbReference>
<proteinExistence type="inferred from homology"/>
<dbReference type="SUPFAM" id="SSF51735">
    <property type="entry name" value="NAD(P)-binding Rossmann-fold domains"/>
    <property type="match status" value="1"/>
</dbReference>
<comment type="similarity">
    <text evidence="1 3">Belongs to the short-chain dehydrogenases/reductases (SDR) family.</text>
</comment>
<comment type="caution">
    <text evidence="5">The sequence shown here is derived from an EMBL/GenBank/DDBJ whole genome shotgun (WGS) entry which is preliminary data.</text>
</comment>
<evidence type="ECO:0000259" key="4">
    <source>
        <dbReference type="SMART" id="SM00822"/>
    </source>
</evidence>
<dbReference type="AlphaFoldDB" id="A0A9W6KZ45"/>
<sequence length="305" mass="31504">MSIDFTGRVAVVTGAGGGLGRSHALLLAARGAKVVVNDIGGAVGGTGTDATPADRVVEEIRAAGGEAVANYDSVSDPAGAARIVQTAVDSFGTLDILINNAGILRDKSFGKTDLADFRAVLEVHLLGTVYCTHAAWPVMNAAKYGRIVVTTSIAGTSGNFGQSAYGTAKLGMVGLMNSLAIEGARNNVLVNAISPGAATRMTDGLNPPALDKYLHAELVSAGVAYLASEECTATGQILQAVAGGYARLHMFETEGVQFDPAEPLTPEMVADRYEEIADLKTATPTTPGIAGRTEQRLRAIGRWDD</sequence>
<organism evidence="5 6">
    <name type="scientific">Pseudonocardia halophobica</name>
    <dbReference type="NCBI Taxonomy" id="29401"/>
    <lineage>
        <taxon>Bacteria</taxon>
        <taxon>Bacillati</taxon>
        <taxon>Actinomycetota</taxon>
        <taxon>Actinomycetes</taxon>
        <taxon>Pseudonocardiales</taxon>
        <taxon>Pseudonocardiaceae</taxon>
        <taxon>Pseudonocardia</taxon>
    </lineage>
</organism>
<gene>
    <name evidence="5" type="ORF">GCM10017577_09200</name>
</gene>
<reference evidence="5" key="1">
    <citation type="journal article" date="2014" name="Int. J. Syst. Evol. Microbiol.">
        <title>Complete genome sequence of Corynebacterium casei LMG S-19264T (=DSM 44701T), isolated from a smear-ripened cheese.</title>
        <authorList>
            <consortium name="US DOE Joint Genome Institute (JGI-PGF)"/>
            <person name="Walter F."/>
            <person name="Albersmeier A."/>
            <person name="Kalinowski J."/>
            <person name="Ruckert C."/>
        </authorList>
    </citation>
    <scope>NUCLEOTIDE SEQUENCE</scope>
    <source>
        <strain evidence="5">VKM Ac-1069</strain>
    </source>
</reference>
<reference evidence="5" key="2">
    <citation type="submission" date="2023-01" db="EMBL/GenBank/DDBJ databases">
        <authorList>
            <person name="Sun Q."/>
            <person name="Evtushenko L."/>
        </authorList>
    </citation>
    <scope>NUCLEOTIDE SEQUENCE</scope>
    <source>
        <strain evidence="5">VKM Ac-1069</strain>
    </source>
</reference>
<dbReference type="InterPro" id="IPR036291">
    <property type="entry name" value="NAD(P)-bd_dom_sf"/>
</dbReference>
<dbReference type="PANTHER" id="PTHR45024">
    <property type="entry name" value="DEHYDROGENASES, SHORT CHAIN"/>
    <property type="match status" value="1"/>
</dbReference>
<dbReference type="SMART" id="SM00822">
    <property type="entry name" value="PKS_KR"/>
    <property type="match status" value="1"/>
</dbReference>
<dbReference type="RefSeq" id="WP_037043780.1">
    <property type="nucleotide sequence ID" value="NZ_BAAAUZ010000011.1"/>
</dbReference>
<feature type="domain" description="Ketoreductase" evidence="4">
    <location>
        <begin position="8"/>
        <end position="204"/>
    </location>
</feature>
<dbReference type="PRINTS" id="PR00081">
    <property type="entry name" value="GDHRDH"/>
</dbReference>
<evidence type="ECO:0000313" key="5">
    <source>
        <dbReference type="EMBL" id="GLL09780.1"/>
    </source>
</evidence>
<dbReference type="PRINTS" id="PR00080">
    <property type="entry name" value="SDRFAMILY"/>
</dbReference>
<accession>A0A9W6KZ45</accession>
<evidence type="ECO:0000313" key="6">
    <source>
        <dbReference type="Proteomes" id="UP001143463"/>
    </source>
</evidence>